<dbReference type="InterPro" id="IPR008929">
    <property type="entry name" value="Chondroitin_lyas"/>
</dbReference>
<dbReference type="Gene3D" id="2.60.40.1080">
    <property type="match status" value="1"/>
</dbReference>
<dbReference type="GO" id="GO:0030313">
    <property type="term" value="C:cell envelope"/>
    <property type="evidence" value="ECO:0007669"/>
    <property type="project" value="UniProtKB-SubCell"/>
</dbReference>
<dbReference type="InterPro" id="IPR003343">
    <property type="entry name" value="Big_2"/>
</dbReference>
<gene>
    <name evidence="7" type="ORF">DFJ64_2708</name>
</gene>
<protein>
    <submittedName>
        <fullName evidence="7">Ig-like protein group 2</fullName>
    </submittedName>
</protein>
<dbReference type="Pfam" id="PF02368">
    <property type="entry name" value="Big_2"/>
    <property type="match status" value="1"/>
</dbReference>
<dbReference type="SUPFAM" id="SSF49373">
    <property type="entry name" value="Invasin/intimin cell-adhesion fragments"/>
    <property type="match status" value="1"/>
</dbReference>
<dbReference type="Pfam" id="PF24517">
    <property type="entry name" value="CBM96"/>
    <property type="match status" value="1"/>
</dbReference>
<dbReference type="SUPFAM" id="SSF49785">
    <property type="entry name" value="Galactose-binding domain-like"/>
    <property type="match status" value="1"/>
</dbReference>
<evidence type="ECO:0000256" key="1">
    <source>
        <dbReference type="ARBA" id="ARBA00004196"/>
    </source>
</evidence>
<dbReference type="InterPro" id="IPR008964">
    <property type="entry name" value="Invasin/intimin_cell_adhesion"/>
</dbReference>
<dbReference type="Proteomes" id="UP000256485">
    <property type="component" value="Unassembled WGS sequence"/>
</dbReference>
<reference evidence="7 8" key="1">
    <citation type="submission" date="2018-08" db="EMBL/GenBank/DDBJ databases">
        <title>Sequencing the genomes of 1000 actinobacteria strains.</title>
        <authorList>
            <person name="Klenk H.-P."/>
        </authorList>
    </citation>
    <scope>NUCLEOTIDE SEQUENCE [LARGE SCALE GENOMIC DNA]</scope>
    <source>
        <strain evidence="7 8">DSM 22891</strain>
    </source>
</reference>
<comment type="caution">
    <text evidence="7">The sequence shown here is derived from an EMBL/GenBank/DDBJ whole genome shotgun (WGS) entry which is preliminary data.</text>
</comment>
<dbReference type="EMBL" id="QTUC01000001">
    <property type="protein sequence ID" value="REF37267.1"/>
    <property type="molecule type" value="Genomic_DNA"/>
</dbReference>
<feature type="domain" description="F5/8 type C" evidence="6">
    <location>
        <begin position="714"/>
        <end position="853"/>
    </location>
</feature>
<dbReference type="InterPro" id="IPR000421">
    <property type="entry name" value="FA58C"/>
</dbReference>
<dbReference type="Gene3D" id="2.70.98.70">
    <property type="match status" value="1"/>
</dbReference>
<evidence type="ECO:0000256" key="5">
    <source>
        <dbReference type="SAM" id="SignalP"/>
    </source>
</evidence>
<dbReference type="InterPro" id="IPR055372">
    <property type="entry name" value="CBM96"/>
</dbReference>
<dbReference type="SUPFAM" id="SSF48230">
    <property type="entry name" value="Chondroitin AC/alginate lyase"/>
    <property type="match status" value="1"/>
</dbReference>
<dbReference type="InterPro" id="IPR012480">
    <property type="entry name" value="Hepar_II_III_C"/>
</dbReference>
<dbReference type="Pfam" id="PF00754">
    <property type="entry name" value="F5_F8_type_C"/>
    <property type="match status" value="1"/>
</dbReference>
<proteinExistence type="predicted"/>
<organism evidence="7 8">
    <name type="scientific">Thermasporomyces composti</name>
    <dbReference type="NCBI Taxonomy" id="696763"/>
    <lineage>
        <taxon>Bacteria</taxon>
        <taxon>Bacillati</taxon>
        <taxon>Actinomycetota</taxon>
        <taxon>Actinomycetes</taxon>
        <taxon>Propionibacteriales</taxon>
        <taxon>Nocardioidaceae</taxon>
        <taxon>Thermasporomyces</taxon>
    </lineage>
</organism>
<evidence type="ECO:0000256" key="2">
    <source>
        <dbReference type="ARBA" id="ARBA00004613"/>
    </source>
</evidence>
<evidence type="ECO:0000313" key="7">
    <source>
        <dbReference type="EMBL" id="REF37267.1"/>
    </source>
</evidence>
<comment type="subcellular location">
    <subcellularLocation>
        <location evidence="1">Cell envelope</location>
    </subcellularLocation>
    <subcellularLocation>
        <location evidence="2">Secreted</location>
    </subcellularLocation>
</comment>
<dbReference type="InterPro" id="IPR006311">
    <property type="entry name" value="TAT_signal"/>
</dbReference>
<accession>A0A3D9V6X8</accession>
<dbReference type="NCBIfam" id="NF033679">
    <property type="entry name" value="DNRLRE_dom"/>
    <property type="match status" value="1"/>
</dbReference>
<dbReference type="PROSITE" id="PS51318">
    <property type="entry name" value="TAT"/>
    <property type="match status" value="1"/>
</dbReference>
<dbReference type="OrthoDB" id="9772435at2"/>
<feature type="signal peptide" evidence="5">
    <location>
        <begin position="1"/>
        <end position="30"/>
    </location>
</feature>
<dbReference type="PROSITE" id="PS50022">
    <property type="entry name" value="FA58C_3"/>
    <property type="match status" value="1"/>
</dbReference>
<dbReference type="PANTHER" id="PTHR38045:SF1">
    <property type="entry name" value="HEPARINASE II_III-LIKE PROTEIN"/>
    <property type="match status" value="1"/>
</dbReference>
<dbReference type="AlphaFoldDB" id="A0A3D9V6X8"/>
<evidence type="ECO:0000313" key="8">
    <source>
        <dbReference type="Proteomes" id="UP000256485"/>
    </source>
</evidence>
<keyword evidence="4 5" id="KW-0732">Signal</keyword>
<dbReference type="GO" id="GO:0016829">
    <property type="term" value="F:lyase activity"/>
    <property type="evidence" value="ECO:0007669"/>
    <property type="project" value="InterPro"/>
</dbReference>
<evidence type="ECO:0000256" key="4">
    <source>
        <dbReference type="ARBA" id="ARBA00022729"/>
    </source>
</evidence>
<keyword evidence="3" id="KW-0964">Secreted</keyword>
<dbReference type="Gene3D" id="2.60.120.260">
    <property type="entry name" value="Galactose-binding domain-like"/>
    <property type="match status" value="1"/>
</dbReference>
<feature type="chain" id="PRO_5017833257" evidence="5">
    <location>
        <begin position="31"/>
        <end position="1124"/>
    </location>
</feature>
<dbReference type="Gene3D" id="1.50.10.100">
    <property type="entry name" value="Chondroitin AC/alginate lyase"/>
    <property type="match status" value="1"/>
</dbReference>
<dbReference type="PANTHER" id="PTHR38045">
    <property type="entry name" value="CHROMOSOME 1, WHOLE GENOME SHOTGUN SEQUENCE"/>
    <property type="match status" value="1"/>
</dbReference>
<dbReference type="InterPro" id="IPR008979">
    <property type="entry name" value="Galactose-bd-like_sf"/>
</dbReference>
<name>A0A3D9V6X8_THECX</name>
<dbReference type="Pfam" id="PF07940">
    <property type="entry name" value="Hepar_II_III_C"/>
    <property type="match status" value="1"/>
</dbReference>
<dbReference type="GO" id="GO:0005576">
    <property type="term" value="C:extracellular region"/>
    <property type="evidence" value="ECO:0007669"/>
    <property type="project" value="UniProtKB-SubCell"/>
</dbReference>
<keyword evidence="8" id="KW-1185">Reference proteome</keyword>
<sequence>MHRRTFVKGSIATALATAAGVVLSRAPAFALSSTGHLSSVITEHPRLLLRSFDHLRTLIAGDELAASWYAKVKSDADTILDLPVSEYVIPDGLRLLSTSREVLRRTYSLALAHAIEDDAVYAERLWAELKAVAEFPDWNSHRHFLDTAEMTHAVAIGYDWLFHTWTPEQRAVLRTALVEMGLNPGADGYRSGAWWSNTTNNWNIVCNGGLSIGALALADEEPELCQFVLERARSLIPLAIAEYAPDGGYPEGLGSYWGYATKYLVAYVAALQSATGSDDGLADSPGLATTGLFPIHLTGPSGENFNYYDAGAGSPQPPEMFWLASTYDNPVFAWWGAQGMTKNPISWFQSPLALLWYQPGALASPLEAGLPLDCYFGRCEVATMRGGWETPTASFVGFKGGENWTNHGDLDLGTFVFDALGIRWAVELGSDDYNMPGYFNGNPGGERWTYYRKRAEGQNTLVAAPKSGDDQQVTAAGRITERASGPTAAFAIADLTEAHPELSSWRRGARLFDRRQQLVIQDEISADSPVEVWWFMHTTATITVADDGRSALLERAGQRLLARITSPGEAVFYNAPARPLWTSPEPSVQNTNRGIRKLAIRLRDVTDTRLTVQLTPLRAGQETPDPEPVTPLSQWDTGPDQVAQLASISVDGKPLDGFAPATFAYDMRLPASAPLPTITAKAANPQARVIVHPVRRAPGRAAIEVLEPGKPRGRYEVWVDRATGPGSFPSTIIASTDDGNVPENTMDGDLSTRWSAEGDGQWIAYDMGSDGPVSSVQIAWYQGDVRSARFDIEVAAEGETEWRRVFSGTSSGTQTTLETYTFEETTARYLRIVGHGNSANAWNSITEVVIPGRTVELPQVEPYLAEVELIAPDSLMLGETATLEIRGTMSDGSEADLSAASVTFASADPEVATVEEDGTLVAHAEGTVTVAGVVVTQDWRLEWGRREVTVVDPSKRRFTATADTYVNDGQHADTNYGGSSSLTVKTVRRADSGYNRQAFLRFEPTAIEEPIESVTLYFHANVSDSEGTEIDLLVHALDGTFDEYTTTWNTKPPLGERLGSVHVTSTAAWYGVDLTEGLRDAVAAGQPINLALTQEEGVDGLATQVRSRESSQAPYLLVQLADDQ</sequence>
<evidence type="ECO:0000256" key="3">
    <source>
        <dbReference type="ARBA" id="ARBA00022525"/>
    </source>
</evidence>
<evidence type="ECO:0000259" key="6">
    <source>
        <dbReference type="PROSITE" id="PS50022"/>
    </source>
</evidence>
<dbReference type="RefSeq" id="WP_115850753.1">
    <property type="nucleotide sequence ID" value="NZ_QTUC01000001.1"/>
</dbReference>